<accession>A0A1B9DDV3</accession>
<dbReference type="Pfam" id="PF02026">
    <property type="entry name" value="RyR"/>
    <property type="match status" value="1"/>
</dbReference>
<evidence type="ECO:0000313" key="4">
    <source>
        <dbReference type="Proteomes" id="UP000092683"/>
    </source>
</evidence>
<evidence type="ECO:0000256" key="1">
    <source>
        <dbReference type="SAM" id="MobiDB-lite"/>
    </source>
</evidence>
<dbReference type="Gene3D" id="6.20.350.10">
    <property type="match status" value="1"/>
</dbReference>
<dbReference type="AlphaFoldDB" id="A0A1B9DDV3"/>
<evidence type="ECO:0000259" key="2">
    <source>
        <dbReference type="Pfam" id="PF02026"/>
    </source>
</evidence>
<gene>
    <name evidence="3" type="ORF">A5677_11760</name>
</gene>
<organism evidence="3 4">
    <name type="scientific">Mycobacterium malmoense</name>
    <dbReference type="NCBI Taxonomy" id="1780"/>
    <lineage>
        <taxon>Bacteria</taxon>
        <taxon>Bacillati</taxon>
        <taxon>Actinomycetota</taxon>
        <taxon>Actinomycetes</taxon>
        <taxon>Mycobacteriales</taxon>
        <taxon>Mycobacteriaceae</taxon>
        <taxon>Mycobacterium</taxon>
    </lineage>
</organism>
<protein>
    <recommendedName>
        <fullName evidence="2">Ryanodine receptor Ryr domain-containing protein</fullName>
    </recommendedName>
</protein>
<comment type="caution">
    <text evidence="3">The sequence shown here is derived from an EMBL/GenBank/DDBJ whole genome shotgun (WGS) entry which is preliminary data.</text>
</comment>
<sequence length="154" mass="17295">MEPIAQAIHERWRSEQISGGRPAPSWEELDESRKESSRDQARDIPVKLRLVGCDIAPSAEEAATDFAFTDEEVEKLAADEHRRWMRERIADGWTAGGKDAACKTTPYLVPFEELPAEIAEYDRIFVREIPSLLKLAGLRVVRTATMSTPDQGKG</sequence>
<feature type="region of interest" description="Disordered" evidence="1">
    <location>
        <begin position="1"/>
        <end position="41"/>
    </location>
</feature>
<feature type="compositionally biased region" description="Basic and acidic residues" evidence="1">
    <location>
        <begin position="31"/>
        <end position="41"/>
    </location>
</feature>
<dbReference type="EMBL" id="MBEE01000023">
    <property type="protein sequence ID" value="OCB62315.1"/>
    <property type="molecule type" value="Genomic_DNA"/>
</dbReference>
<dbReference type="Proteomes" id="UP000092683">
    <property type="component" value="Unassembled WGS sequence"/>
</dbReference>
<reference evidence="3 4" key="1">
    <citation type="submission" date="2016-06" db="EMBL/GenBank/DDBJ databases">
        <authorList>
            <person name="Kjaerup R.B."/>
            <person name="Dalgaard T.S."/>
            <person name="Juul-Madsen H.R."/>
        </authorList>
    </citation>
    <scope>NUCLEOTIDE SEQUENCE [LARGE SCALE GENOMIC DNA]</scope>
    <source>
        <strain evidence="3 4">E3012</strain>
    </source>
</reference>
<name>A0A1B9DDV3_MYCMA</name>
<proteinExistence type="predicted"/>
<dbReference type="InterPro" id="IPR003032">
    <property type="entry name" value="Ryanodine_rcpt"/>
</dbReference>
<feature type="domain" description="Ryanodine receptor Ryr" evidence="2">
    <location>
        <begin position="71"/>
        <end position="140"/>
    </location>
</feature>
<evidence type="ECO:0000313" key="3">
    <source>
        <dbReference type="EMBL" id="OCB62315.1"/>
    </source>
</evidence>